<dbReference type="PANTHER" id="PTHR12268">
    <property type="entry name" value="E3 UBIQUITIN-PROTEIN LIGASE KCMF1"/>
    <property type="match status" value="1"/>
</dbReference>
<proteinExistence type="predicted"/>
<dbReference type="Proteomes" id="UP000091820">
    <property type="component" value="Unassembled WGS sequence"/>
</dbReference>
<dbReference type="PROSITE" id="PS50135">
    <property type="entry name" value="ZF_ZZ_2"/>
    <property type="match status" value="1"/>
</dbReference>
<evidence type="ECO:0000313" key="7">
    <source>
        <dbReference type="EnsemblMetazoa" id="GBRI014285-PA"/>
    </source>
</evidence>
<evidence type="ECO:0000313" key="8">
    <source>
        <dbReference type="Proteomes" id="UP000091820"/>
    </source>
</evidence>
<accession>A0A1A9WCB7</accession>
<dbReference type="InterPro" id="IPR043145">
    <property type="entry name" value="Znf_ZZ_sf"/>
</dbReference>
<keyword evidence="3" id="KW-0862">Zinc</keyword>
<keyword evidence="2 4" id="KW-0863">Zinc-finger</keyword>
<dbReference type="VEuPathDB" id="VectorBase:GBRI014285"/>
<name>A0A1A9WCB7_9MUSC</name>
<evidence type="ECO:0000256" key="1">
    <source>
        <dbReference type="ARBA" id="ARBA00022723"/>
    </source>
</evidence>
<dbReference type="SUPFAM" id="SSF57850">
    <property type="entry name" value="RING/U-box"/>
    <property type="match status" value="1"/>
</dbReference>
<dbReference type="STRING" id="37001.A0A1A9WCB7"/>
<dbReference type="Gene3D" id="1.10.238.10">
    <property type="entry name" value="EF-hand"/>
    <property type="match status" value="1"/>
</dbReference>
<reference evidence="8" key="1">
    <citation type="submission" date="2014-03" db="EMBL/GenBank/DDBJ databases">
        <authorList>
            <person name="Aksoy S."/>
            <person name="Warren W."/>
            <person name="Wilson R.K."/>
        </authorList>
    </citation>
    <scope>NUCLEOTIDE SEQUENCE [LARGE SCALE GENOMIC DNA]</scope>
    <source>
        <strain evidence="8">IAEA</strain>
    </source>
</reference>
<dbReference type="SUPFAM" id="SSF47473">
    <property type="entry name" value="EF-hand"/>
    <property type="match status" value="1"/>
</dbReference>
<dbReference type="CDD" id="cd02345">
    <property type="entry name" value="ZZ_dah"/>
    <property type="match status" value="1"/>
</dbReference>
<keyword evidence="1" id="KW-0479">Metal-binding</keyword>
<evidence type="ECO:0000256" key="2">
    <source>
        <dbReference type="ARBA" id="ARBA00022771"/>
    </source>
</evidence>
<dbReference type="PANTHER" id="PTHR12268:SF21">
    <property type="entry name" value="DISCONTINUOUS ACTIN HEXAGON"/>
    <property type="match status" value="1"/>
</dbReference>
<dbReference type="InterPro" id="IPR050774">
    <property type="entry name" value="KCMF1/Dystrophin"/>
</dbReference>
<dbReference type="GO" id="GO:0016010">
    <property type="term" value="C:dystrophin-associated glycoprotein complex"/>
    <property type="evidence" value="ECO:0007669"/>
    <property type="project" value="UniProtKB-ARBA"/>
</dbReference>
<dbReference type="Pfam" id="PF09068">
    <property type="entry name" value="EF-hand_2"/>
    <property type="match status" value="1"/>
</dbReference>
<evidence type="ECO:0000256" key="3">
    <source>
        <dbReference type="ARBA" id="ARBA00022833"/>
    </source>
</evidence>
<dbReference type="GO" id="GO:0008270">
    <property type="term" value="F:zinc ion binding"/>
    <property type="evidence" value="ECO:0007669"/>
    <property type="project" value="UniProtKB-KW"/>
</dbReference>
<feature type="coiled-coil region" evidence="5">
    <location>
        <begin position="441"/>
        <end position="468"/>
    </location>
</feature>
<dbReference type="SMART" id="SM00291">
    <property type="entry name" value="ZnF_ZZ"/>
    <property type="match status" value="1"/>
</dbReference>
<evidence type="ECO:0000256" key="4">
    <source>
        <dbReference type="PROSITE-ProRule" id="PRU00228"/>
    </source>
</evidence>
<keyword evidence="5" id="KW-0175">Coiled coil</keyword>
<dbReference type="InterPro" id="IPR000433">
    <property type="entry name" value="Znf_ZZ"/>
</dbReference>
<feature type="domain" description="ZZ-type" evidence="6">
    <location>
        <begin position="282"/>
        <end position="338"/>
    </location>
</feature>
<dbReference type="PROSITE" id="PS01357">
    <property type="entry name" value="ZF_ZZ_1"/>
    <property type="match status" value="1"/>
</dbReference>
<evidence type="ECO:0000256" key="5">
    <source>
        <dbReference type="SAM" id="Coils"/>
    </source>
</evidence>
<dbReference type="InterPro" id="IPR011992">
    <property type="entry name" value="EF-hand-dom_pair"/>
</dbReference>
<sequence>MCNMSKQEEMRFFVKEAKKLRGVSTATSVTHSTSADSNYHHQFWDYPKLTNIISQLQHEFRHYKYTLYRCAAKFVTLQKVFFTNNVPYKLILAVMERHGILECDVNLMVPPFQLTSLIHDIYYACEKLGHFSDILDYSLESATTLLANFFWNIYDPHRRHSISLIEIKMTFLLLCKLYPNDNYILETYKAVSSRKTKCVSKLNFEYMLNTLVKLWTYIGEGTGYGTHNISIVMEQCFARCHNVSGLTDYDFHYLWTTKQTRFLIYANLIALIKRIEDTEKLIHYNTCASCHCVTIVGIRFKCQSCSDISLCLKCFATGYQSNKHNVSHRMCEMFSEDLPPKKLSHYLSKLCTILCFAKTNEESRGFCDTNESITCNNTELITIKANGSSSASTLNIDAINSTNALKSVNNKTQFELAKGKNETVNASLTLATTTSNALNVSERLQIIIDKLLLQNSKLEQQLNCIQTSTPEEISKFLSAHQKFLMEIINEMRSFSQTSPSTMQSSTRLYPSASTPNHSVFATTELGNFSAISERKINGSNNKVGGKVEDLNNLKDNLTCSIHGADINRSYLDANRSDYSLNDLSSWFNQKRLSSLPSSLSAVPEVNSTQVSLCDYKSDNALMLHSRDTDMTNFKLLLNKVKEIVDDSYSDNTELSAATQNLENVLDSIIKSEESRRHYSRIENV</sequence>
<dbReference type="GO" id="GO:0050804">
    <property type="term" value="P:modulation of chemical synaptic transmission"/>
    <property type="evidence" value="ECO:0007669"/>
    <property type="project" value="UniProtKB-ARBA"/>
</dbReference>
<dbReference type="GO" id="GO:0099536">
    <property type="term" value="P:synaptic signaling"/>
    <property type="evidence" value="ECO:0007669"/>
    <property type="project" value="TreeGrafter"/>
</dbReference>
<dbReference type="GO" id="GO:0045202">
    <property type="term" value="C:synapse"/>
    <property type="evidence" value="ECO:0007669"/>
    <property type="project" value="GOC"/>
</dbReference>
<evidence type="ECO:0000259" key="6">
    <source>
        <dbReference type="PROSITE" id="PS50135"/>
    </source>
</evidence>
<dbReference type="AlphaFoldDB" id="A0A1A9WCB7"/>
<reference evidence="7" key="2">
    <citation type="submission" date="2020-05" db="UniProtKB">
        <authorList>
            <consortium name="EnsemblMetazoa"/>
        </authorList>
    </citation>
    <scope>IDENTIFICATION</scope>
    <source>
        <strain evidence="7">IAEA</strain>
    </source>
</reference>
<dbReference type="InterPro" id="IPR015153">
    <property type="entry name" value="EF-hand_dom_typ1"/>
</dbReference>
<dbReference type="GO" id="GO:0046716">
    <property type="term" value="P:muscle cell cellular homeostasis"/>
    <property type="evidence" value="ECO:0007669"/>
    <property type="project" value="UniProtKB-ARBA"/>
</dbReference>
<organism evidence="7 8">
    <name type="scientific">Glossina brevipalpis</name>
    <dbReference type="NCBI Taxonomy" id="37001"/>
    <lineage>
        <taxon>Eukaryota</taxon>
        <taxon>Metazoa</taxon>
        <taxon>Ecdysozoa</taxon>
        <taxon>Arthropoda</taxon>
        <taxon>Hexapoda</taxon>
        <taxon>Insecta</taxon>
        <taxon>Pterygota</taxon>
        <taxon>Neoptera</taxon>
        <taxon>Endopterygota</taxon>
        <taxon>Diptera</taxon>
        <taxon>Brachycera</taxon>
        <taxon>Muscomorpha</taxon>
        <taxon>Hippoboscoidea</taxon>
        <taxon>Glossinidae</taxon>
        <taxon>Glossina</taxon>
    </lineage>
</organism>
<dbReference type="Pfam" id="PF00569">
    <property type="entry name" value="ZZ"/>
    <property type="match status" value="1"/>
</dbReference>
<protein>
    <recommendedName>
        <fullName evidence="6">ZZ-type domain-containing protein</fullName>
    </recommendedName>
</protein>
<dbReference type="EnsemblMetazoa" id="GBRI014285-RA">
    <property type="protein sequence ID" value="GBRI014285-PA"/>
    <property type="gene ID" value="GBRI014285"/>
</dbReference>
<dbReference type="Gene3D" id="3.30.60.90">
    <property type="match status" value="1"/>
</dbReference>
<keyword evidence="8" id="KW-1185">Reference proteome</keyword>